<evidence type="ECO:0000256" key="2">
    <source>
        <dbReference type="ARBA" id="ARBA00022723"/>
    </source>
</evidence>
<evidence type="ECO:0000313" key="4">
    <source>
        <dbReference type="EMBL" id="KAF0739479.1"/>
    </source>
</evidence>
<dbReference type="GO" id="GO:0046872">
    <property type="term" value="F:metal ion binding"/>
    <property type="evidence" value="ECO:0007669"/>
    <property type="project" value="UniProtKB-KW"/>
</dbReference>
<dbReference type="Proteomes" id="UP000481153">
    <property type="component" value="Unassembled WGS sequence"/>
</dbReference>
<accession>A0A6G0XH82</accession>
<feature type="domain" description="DDE Tnp4" evidence="3">
    <location>
        <begin position="93"/>
        <end position="252"/>
    </location>
</feature>
<dbReference type="AlphaFoldDB" id="A0A6G0XH82"/>
<reference evidence="4 5" key="1">
    <citation type="submission" date="2019-07" db="EMBL/GenBank/DDBJ databases">
        <title>Genomics analysis of Aphanomyces spp. identifies a new class of oomycete effector associated with host adaptation.</title>
        <authorList>
            <person name="Gaulin E."/>
        </authorList>
    </citation>
    <scope>NUCLEOTIDE SEQUENCE [LARGE SCALE GENOMIC DNA]</scope>
    <source>
        <strain evidence="4 5">ATCC 201684</strain>
    </source>
</reference>
<proteinExistence type="predicted"/>
<comment type="cofactor">
    <cofactor evidence="1">
        <name>a divalent metal cation</name>
        <dbReference type="ChEBI" id="CHEBI:60240"/>
    </cofactor>
</comment>
<dbReference type="InterPro" id="IPR027806">
    <property type="entry name" value="HARBI1_dom"/>
</dbReference>
<gene>
    <name evidence="4" type="ORF">Ae201684_005044</name>
</gene>
<dbReference type="EMBL" id="VJMJ01000064">
    <property type="protein sequence ID" value="KAF0739479.1"/>
    <property type="molecule type" value="Genomic_DNA"/>
</dbReference>
<organism evidence="4 5">
    <name type="scientific">Aphanomyces euteiches</name>
    <dbReference type="NCBI Taxonomy" id="100861"/>
    <lineage>
        <taxon>Eukaryota</taxon>
        <taxon>Sar</taxon>
        <taxon>Stramenopiles</taxon>
        <taxon>Oomycota</taxon>
        <taxon>Saprolegniomycetes</taxon>
        <taxon>Saprolegniales</taxon>
        <taxon>Verrucalvaceae</taxon>
        <taxon>Aphanomyces</taxon>
    </lineage>
</organism>
<keyword evidence="2" id="KW-0479">Metal-binding</keyword>
<keyword evidence="5" id="KW-1185">Reference proteome</keyword>
<name>A0A6G0XH82_9STRA</name>
<evidence type="ECO:0000313" key="5">
    <source>
        <dbReference type="Proteomes" id="UP000481153"/>
    </source>
</evidence>
<evidence type="ECO:0000256" key="1">
    <source>
        <dbReference type="ARBA" id="ARBA00001968"/>
    </source>
</evidence>
<dbReference type="VEuPathDB" id="FungiDB:AeMF1_021246"/>
<evidence type="ECO:0000259" key="3">
    <source>
        <dbReference type="Pfam" id="PF13359"/>
    </source>
</evidence>
<protein>
    <recommendedName>
        <fullName evidence="3">DDE Tnp4 domain-containing protein</fullName>
    </recommendedName>
</protein>
<dbReference type="Pfam" id="PF13359">
    <property type="entry name" value="DDE_Tnp_4"/>
    <property type="match status" value="1"/>
</dbReference>
<sequence length="312" mass="36304">MLLAVFKNGGTWDVLAALFQLSSSTFERLICGFLMKVYPHMDELFVEDEANSLSMTRLVAMGRTFKNFPCALYAVDATFQQSNRPLGLHNEILYAFSGKHHLYGKKVEVSFSPLGFAINVSDNVFGLIHDKTMFDNNRDFHMKMRAKRPNDYNLLDEGPLRTEYPDEWALLADKGYQGAQNTCRSIIPKRATQSNRMSLQIEQTNERISSDRIIVENWFGRHCTLWAICSEKYKWSNSLYDPIFKAGASLTNYQIRLSPLRYEDGHEYRRILNRLKFIQDDMKMKKRLAQEAYVARCKARRRMELFNSQNTP</sequence>
<comment type="caution">
    <text evidence="4">The sequence shown here is derived from an EMBL/GenBank/DDBJ whole genome shotgun (WGS) entry which is preliminary data.</text>
</comment>